<dbReference type="Proteomes" id="UP001595462">
    <property type="component" value="Unassembled WGS sequence"/>
</dbReference>
<dbReference type="PROSITE" id="PS51257">
    <property type="entry name" value="PROKAR_LIPOPROTEIN"/>
    <property type="match status" value="1"/>
</dbReference>
<reference evidence="2" key="1">
    <citation type="journal article" date="2019" name="Int. J. Syst. Evol. Microbiol.">
        <title>The Global Catalogue of Microorganisms (GCM) 10K type strain sequencing project: providing services to taxonomists for standard genome sequencing and annotation.</title>
        <authorList>
            <consortium name="The Broad Institute Genomics Platform"/>
            <consortium name="The Broad Institute Genome Sequencing Center for Infectious Disease"/>
            <person name="Wu L."/>
            <person name="Ma J."/>
        </authorList>
    </citation>
    <scope>NUCLEOTIDE SEQUENCE [LARGE SCALE GENOMIC DNA]</scope>
    <source>
        <strain evidence="2">KCTC 52640</strain>
    </source>
</reference>
<accession>A0ABV7EMG7</accession>
<sequence length="130" mass="14359">MSDRSFPLRSLVFLGVLLLTALTVTGCASQGKQPLYRWGGYQSLIYQQYVKPGTAEPGIQVDKLSADIERTQAEGKRVPPGEHAHLGYMQYQIGNTDQAVQEFQVERNVYPESATLMDRLINRARAGGGS</sequence>
<keyword evidence="2" id="KW-1185">Reference proteome</keyword>
<dbReference type="InterPro" id="IPR014508">
    <property type="entry name" value="UCP020555_TPR-like"/>
</dbReference>
<organism evidence="1 2">
    <name type="scientific">Salinisphaera aquimarina</name>
    <dbReference type="NCBI Taxonomy" id="2094031"/>
    <lineage>
        <taxon>Bacteria</taxon>
        <taxon>Pseudomonadati</taxon>
        <taxon>Pseudomonadota</taxon>
        <taxon>Gammaproteobacteria</taxon>
        <taxon>Salinisphaerales</taxon>
        <taxon>Salinisphaeraceae</taxon>
        <taxon>Salinisphaera</taxon>
    </lineage>
</organism>
<dbReference type="RefSeq" id="WP_380688389.1">
    <property type="nucleotide sequence ID" value="NZ_JBHRSS010000003.1"/>
</dbReference>
<name>A0ABV7EMG7_9GAMM</name>
<proteinExistence type="predicted"/>
<dbReference type="PIRSF" id="PIRSF020555">
    <property type="entry name" value="UCP020555"/>
    <property type="match status" value="1"/>
</dbReference>
<evidence type="ECO:0000313" key="1">
    <source>
        <dbReference type="EMBL" id="MFC3103908.1"/>
    </source>
</evidence>
<protein>
    <submittedName>
        <fullName evidence="1">DUF4810 domain-containing protein</fullName>
    </submittedName>
</protein>
<gene>
    <name evidence="1" type="ORF">ACFOSU_08385</name>
</gene>
<dbReference type="EMBL" id="JBHRSS010000003">
    <property type="protein sequence ID" value="MFC3103908.1"/>
    <property type="molecule type" value="Genomic_DNA"/>
</dbReference>
<evidence type="ECO:0000313" key="2">
    <source>
        <dbReference type="Proteomes" id="UP001595462"/>
    </source>
</evidence>
<comment type="caution">
    <text evidence="1">The sequence shown here is derived from an EMBL/GenBank/DDBJ whole genome shotgun (WGS) entry which is preliminary data.</text>
</comment>
<dbReference type="Pfam" id="PF16068">
    <property type="entry name" value="DUF4810"/>
    <property type="match status" value="1"/>
</dbReference>